<dbReference type="Gene3D" id="3.40.50.300">
    <property type="entry name" value="P-loop containing nucleotide triphosphate hydrolases"/>
    <property type="match status" value="1"/>
</dbReference>
<dbReference type="SUPFAM" id="SSF52540">
    <property type="entry name" value="P-loop containing nucleoside triphosphate hydrolases"/>
    <property type="match status" value="1"/>
</dbReference>
<dbReference type="eggNOG" id="COG1672">
    <property type="taxonomic scope" value="Bacteria"/>
</dbReference>
<dbReference type="Pfam" id="PF14516">
    <property type="entry name" value="AAA_35"/>
    <property type="match status" value="1"/>
</dbReference>
<dbReference type="EMBL" id="CP003630">
    <property type="protein sequence ID" value="AFZ16349.1"/>
    <property type="molecule type" value="Genomic_DNA"/>
</dbReference>
<evidence type="ECO:0000313" key="1">
    <source>
        <dbReference type="EMBL" id="AFZ16349.1"/>
    </source>
</evidence>
<dbReference type="InterPro" id="IPR027417">
    <property type="entry name" value="P-loop_NTPase"/>
</dbReference>
<dbReference type="OrthoDB" id="434473at2"/>
<dbReference type="AlphaFoldDB" id="K9W9A3"/>
<dbReference type="Proteomes" id="UP000010471">
    <property type="component" value="Chromosome"/>
</dbReference>
<organism evidence="1 2">
    <name type="scientific">Allocoleopsis franciscana PCC 7113</name>
    <dbReference type="NCBI Taxonomy" id="1173027"/>
    <lineage>
        <taxon>Bacteria</taxon>
        <taxon>Bacillati</taxon>
        <taxon>Cyanobacteriota</taxon>
        <taxon>Cyanophyceae</taxon>
        <taxon>Coleofasciculales</taxon>
        <taxon>Coleofasciculaceae</taxon>
        <taxon>Allocoleopsis</taxon>
        <taxon>Allocoleopsis franciscana</taxon>
    </lineage>
</organism>
<name>K9W9A3_9CYAN</name>
<evidence type="ECO:0008006" key="3">
    <source>
        <dbReference type="Google" id="ProtNLM"/>
    </source>
</evidence>
<dbReference type="RefSeq" id="WP_015180513.1">
    <property type="nucleotide sequence ID" value="NC_019738.1"/>
</dbReference>
<accession>K9W9A3</accession>
<protein>
    <recommendedName>
        <fullName evidence="3">TPR repeat-containing protein</fullName>
    </recommendedName>
</protein>
<evidence type="ECO:0000313" key="2">
    <source>
        <dbReference type="Proteomes" id="UP000010471"/>
    </source>
</evidence>
<proteinExistence type="predicted"/>
<reference evidence="1 2" key="1">
    <citation type="submission" date="2012-06" db="EMBL/GenBank/DDBJ databases">
        <title>Finished chromosome of genome of Microcoleus sp. PCC 7113.</title>
        <authorList>
            <consortium name="US DOE Joint Genome Institute"/>
            <person name="Gugger M."/>
            <person name="Coursin T."/>
            <person name="Rippka R."/>
            <person name="Tandeau De Marsac N."/>
            <person name="Huntemann M."/>
            <person name="Wei C.-L."/>
            <person name="Han J."/>
            <person name="Detter J.C."/>
            <person name="Han C."/>
            <person name="Tapia R."/>
            <person name="Chen A."/>
            <person name="Kyrpides N."/>
            <person name="Mavromatis K."/>
            <person name="Markowitz V."/>
            <person name="Szeto E."/>
            <person name="Ivanova N."/>
            <person name="Pagani I."/>
            <person name="Pati A."/>
            <person name="Goodwin L."/>
            <person name="Nordberg H.P."/>
            <person name="Cantor M.N."/>
            <person name="Hua S.X."/>
            <person name="Woyke T."/>
            <person name="Kerfeld C.A."/>
        </authorList>
    </citation>
    <scope>NUCLEOTIDE SEQUENCE [LARGE SCALE GENOMIC DNA]</scope>
    <source>
        <strain evidence="1 2">PCC 7113</strain>
    </source>
</reference>
<keyword evidence="2" id="KW-1185">Reference proteome</keyword>
<dbReference type="HOGENOM" id="CLU_345380_0_0_3"/>
<sequence>MSAVQNPVYEYQIGGCLPPDAPTYVVRHADSDLYNALKKGEFCYVLNSRQMGKSSLRVRTLQRLQDEGVACAGVDLSAIVTANITPDQWYAGVIYSIISSLELDNIFTLDHLDHWWTERSLLSSVQRFSQFIEEVLLKLIPQNIVIFFDEIDSLIQLNFRQEFFLAIQACYNKRAHRRDYKRLTFALLGVATPSDLIRGNHCTCFNIGRAIELCGFEWHEAQSLVRGLEGKVKNPQAVLKEVLAWTGGQPFLTQKLCKLILQESGNRNQNLGEFLHIPKAQNHKPKASITEWVEQLVCQHWIENWEATDEPEHLRTIRDRLLSSEQRDRLLRLYQQIWQREEVPAHDTPEEMELRLSGLVVKQQGKLRVSNRLYRDVFNSNWLSAVLPTSEPDDIEISKQILYNHLIYWVQRESPPQLLVRLRQLFIEGMGYPHPEIAAALYRIIASKLAEQEFNSILNRCCYILINRWIMHPKRDAAYAELVALFESASNSRMELFHSSPNRRLQELMRKFVESEEYHKIIGDTTGRKPESHSKPERPLGELICRYPYLYTHYLLGEGCSSEQQQTIRELQAQRQQKFEIHLSQYATYLARRVQMERQISNKSEPIIAPVRNPTLLNDRQLFLALKQFVGKVEGSYTYRDLAKVFLARTHQASCYGQFKKDLYGYLIASINPEYGKYRFNQRLAKQLENTFPESDFQKVNNFLLVETCRQLFNFLVASPKRPEHLFFIDLISNNGSLRTTVLLLKIALLSKHVKPHLEQRFSILFDHYESQAVNDILWLVESLENLNVALGVNFGAVDLSLISTFF</sequence>
<dbReference type="STRING" id="1173027.Mic7113_0429"/>
<dbReference type="KEGG" id="mic:Mic7113_0429"/>
<dbReference type="PATRIC" id="fig|1173027.3.peg.473"/>
<gene>
    <name evidence="1" type="ORF">Mic7113_0429</name>
</gene>